<gene>
    <name evidence="6" type="primary">emrA_1</name>
    <name evidence="7" type="synonym">hlyD</name>
    <name evidence="6" type="ORF">HT99x_00862</name>
    <name evidence="7" type="ORF">HT99x_013035</name>
</gene>
<comment type="caution">
    <text evidence="6">The sequence shown here is derived from an EMBL/GenBank/DDBJ whole genome shotgun (WGS) entry which is preliminary data.</text>
</comment>
<dbReference type="Gene3D" id="1.10.287.470">
    <property type="entry name" value="Helix hairpin bin"/>
    <property type="match status" value="2"/>
</dbReference>
<dbReference type="PANTHER" id="PTHR32347">
    <property type="entry name" value="EFFLUX SYSTEM COMPONENT YKNX-RELATED"/>
    <property type="match status" value="1"/>
</dbReference>
<accession>A0A0Q9Z082</accession>
<dbReference type="EMBL" id="LKAJ01000002">
    <property type="protein sequence ID" value="KRG22439.1"/>
    <property type="molecule type" value="Genomic_DNA"/>
</dbReference>
<name>A0A0Q9Z082_9GAMM</name>
<dbReference type="InterPro" id="IPR050465">
    <property type="entry name" value="UPF0194_transport"/>
</dbReference>
<evidence type="ECO:0000256" key="3">
    <source>
        <dbReference type="SAM" id="Coils"/>
    </source>
</evidence>
<dbReference type="SUPFAM" id="SSF111369">
    <property type="entry name" value="HlyD-like secretion proteins"/>
    <property type="match status" value="3"/>
</dbReference>
<dbReference type="PATRIC" id="fig|1590043.3.peg.866"/>
<evidence type="ECO:0000313" key="8">
    <source>
        <dbReference type="Proteomes" id="UP000051497"/>
    </source>
</evidence>
<feature type="domain" description="YbhG-like alpha-helical hairpin" evidence="4">
    <location>
        <begin position="74"/>
        <end position="203"/>
    </location>
</feature>
<evidence type="ECO:0000259" key="4">
    <source>
        <dbReference type="Pfam" id="PF25881"/>
    </source>
</evidence>
<dbReference type="AlphaFoldDB" id="A0A0Q9Z082"/>
<dbReference type="PANTHER" id="PTHR32347:SF29">
    <property type="entry name" value="UPF0194 MEMBRANE PROTEIN YBHG"/>
    <property type="match status" value="1"/>
</dbReference>
<comment type="subcellular location">
    <subcellularLocation>
        <location evidence="1">Cell envelope</location>
    </subcellularLocation>
</comment>
<evidence type="ECO:0000256" key="1">
    <source>
        <dbReference type="ARBA" id="ARBA00004196"/>
    </source>
</evidence>
<dbReference type="Gene3D" id="2.40.50.100">
    <property type="match status" value="1"/>
</dbReference>
<dbReference type="GO" id="GO:0042597">
    <property type="term" value="C:periplasmic space"/>
    <property type="evidence" value="ECO:0007669"/>
    <property type="project" value="UniProtKB-SubCell"/>
</dbReference>
<sequence>MKKARILLAIGALAIAAGYVYYTQHDHFPKDEIHLFGNVDIRQVELGFRVKGRLLKMLHEEGDYVHQGDKLALLDKEPFDIEAANQKAQLAQADANLQKLQKGNRPQEIQQAMAAVREKEASFINANRSLERQADLVRKNLASKQTYDDALTQKKETEAQLKTAKEALALATEGFRAEDIAQGIAQFDAAKARLANAELNVTDTELFAPSNGIILTRIREPGSIVEIGTPVYTLSLVNPIQVRAYITETELGKVKPGMEALIYIDAYPDTPIKGQVGFISPQAEFTPKNVETRALRTDLVYRIRIVVDDKNGVLRQGMPVSIVLKQNTMNNQVLEKNPDVIRNPH</sequence>
<dbReference type="Pfam" id="PF25881">
    <property type="entry name" value="HH_YBHG"/>
    <property type="match status" value="1"/>
</dbReference>
<feature type="coiled-coil region" evidence="3">
    <location>
        <begin position="147"/>
        <end position="174"/>
    </location>
</feature>
<organism evidence="6">
    <name type="scientific">Candidatus Berkiella aquae</name>
    <dbReference type="NCBI Taxonomy" id="295108"/>
    <lineage>
        <taxon>Bacteria</taxon>
        <taxon>Pseudomonadati</taxon>
        <taxon>Pseudomonadota</taxon>
        <taxon>Gammaproteobacteria</taxon>
        <taxon>Candidatus Berkiellales</taxon>
        <taxon>Candidatus Berkiellaceae</taxon>
        <taxon>Candidatus Berkiella</taxon>
    </lineage>
</organism>
<dbReference type="NCBIfam" id="NF002939">
    <property type="entry name" value="PRK03598.1"/>
    <property type="match status" value="1"/>
</dbReference>
<reference evidence="7" key="3">
    <citation type="submission" date="2021-06" db="EMBL/GenBank/DDBJ databases">
        <title>Genomic Description and Analysis of Intracellular Bacteria, Candidatus Berkiella cookevillensis and Candidatus Berkiella aquae.</title>
        <authorList>
            <person name="Kidane D.T."/>
            <person name="Mehari Y.T."/>
            <person name="Rice F.C."/>
            <person name="Arivett B.A."/>
            <person name="Farone A.L."/>
            <person name="Berk S.G."/>
            <person name="Farone M.B."/>
        </authorList>
    </citation>
    <scope>NUCLEOTIDE SEQUENCE</scope>
    <source>
        <strain evidence="7">HT99</strain>
    </source>
</reference>
<dbReference type="RefSeq" id="WP_075065488.1">
    <property type="nucleotide sequence ID" value="NZ_LKAJ02000001.1"/>
</dbReference>
<evidence type="ECO:0000313" key="6">
    <source>
        <dbReference type="EMBL" id="KRG22439.1"/>
    </source>
</evidence>
<dbReference type="EMBL" id="LKAJ02000001">
    <property type="protein sequence ID" value="MCS5712360.1"/>
    <property type="molecule type" value="Genomic_DNA"/>
</dbReference>
<dbReference type="Pfam" id="PF25990">
    <property type="entry name" value="Beta-barrel_YknX"/>
    <property type="match status" value="1"/>
</dbReference>
<evidence type="ECO:0000256" key="2">
    <source>
        <dbReference type="ARBA" id="ARBA00023054"/>
    </source>
</evidence>
<keyword evidence="8" id="KW-1185">Reference proteome</keyword>
<dbReference type="Gene3D" id="2.40.30.170">
    <property type="match status" value="1"/>
</dbReference>
<dbReference type="InterPro" id="IPR058636">
    <property type="entry name" value="Beta-barrel_YknX"/>
</dbReference>
<protein>
    <submittedName>
        <fullName evidence="6">Multidrug export protein EmrA</fullName>
    </submittedName>
    <submittedName>
        <fullName evidence="7">Secretion protein HlyD</fullName>
    </submittedName>
</protein>
<evidence type="ECO:0000259" key="5">
    <source>
        <dbReference type="Pfam" id="PF25990"/>
    </source>
</evidence>
<reference evidence="6" key="1">
    <citation type="submission" date="2015-09" db="EMBL/GenBank/DDBJ databases">
        <title>Draft Genome Sequences of Two Novel Amoeba-resistant Intranuclear Bacteria, Candidatus Berkiella cookevillensis and Candidatus Berkiella aquae.</title>
        <authorList>
            <person name="Mehari Y.T."/>
            <person name="Arivett B.A."/>
            <person name="Farone A.L."/>
            <person name="Gunderson J.H."/>
            <person name="Farone M.B."/>
        </authorList>
    </citation>
    <scope>NUCLEOTIDE SEQUENCE [LARGE SCALE GENOMIC DNA]</scope>
    <source>
        <strain evidence="6">HT99</strain>
    </source>
</reference>
<reference evidence="7" key="2">
    <citation type="journal article" date="2016" name="Genome Announc.">
        <title>Draft Genome Sequences of Two Novel Amoeba-Resistant Intranuclear Bacteria, 'Candidatus Berkiella cookevillensis' and 'Candidatus Berkiella aquae'.</title>
        <authorList>
            <person name="Mehari Y.T."/>
            <person name="Arivett B.A."/>
            <person name="Farone A.L."/>
            <person name="Gunderson J.H."/>
            <person name="Farone M.B."/>
        </authorList>
    </citation>
    <scope>NUCLEOTIDE SEQUENCE</scope>
    <source>
        <strain evidence="7">HT99</strain>
    </source>
</reference>
<feature type="domain" description="YknX-like beta-barrel" evidence="5">
    <location>
        <begin position="241"/>
        <end position="322"/>
    </location>
</feature>
<dbReference type="InterPro" id="IPR059052">
    <property type="entry name" value="HH_YbhG-like"/>
</dbReference>
<dbReference type="Proteomes" id="UP000051497">
    <property type="component" value="Unassembled WGS sequence"/>
</dbReference>
<dbReference type="STRING" id="295108.HT99x_00862"/>
<keyword evidence="2 3" id="KW-0175">Coiled coil</keyword>
<proteinExistence type="predicted"/>
<evidence type="ECO:0000313" key="7">
    <source>
        <dbReference type="EMBL" id="MCS5712360.1"/>
    </source>
</evidence>